<evidence type="ECO:0000313" key="2">
    <source>
        <dbReference type="EMBL" id="KAH3835799.1"/>
    </source>
</evidence>
<evidence type="ECO:0000256" key="1">
    <source>
        <dbReference type="SAM" id="MobiDB-lite"/>
    </source>
</evidence>
<feature type="region of interest" description="Disordered" evidence="1">
    <location>
        <begin position="1"/>
        <end position="20"/>
    </location>
</feature>
<sequence length="116" mass="12637">MQKTPRQSATVPESLTDRRGTCRRLPDSVRWCQSPRPGAHLQDTPRQSTTVTGPSGHLQKTPQNCKTVCQTVAADSLRRCQDCLGTSRRLPEVVQTSGAPATVPNNLSDRRATVGD</sequence>
<keyword evidence="3" id="KW-1185">Reference proteome</keyword>
<feature type="region of interest" description="Disordered" evidence="1">
    <location>
        <begin position="26"/>
        <end position="62"/>
    </location>
</feature>
<feature type="compositionally biased region" description="Polar residues" evidence="1">
    <location>
        <begin position="94"/>
        <end position="107"/>
    </location>
</feature>
<accession>A0A9D4QLW6</accession>
<dbReference type="EMBL" id="JAIWYP010000004">
    <property type="protein sequence ID" value="KAH3835799.1"/>
    <property type="molecule type" value="Genomic_DNA"/>
</dbReference>
<reference evidence="2" key="1">
    <citation type="journal article" date="2019" name="bioRxiv">
        <title>The Genome of the Zebra Mussel, Dreissena polymorpha: A Resource for Invasive Species Research.</title>
        <authorList>
            <person name="McCartney M.A."/>
            <person name="Auch B."/>
            <person name="Kono T."/>
            <person name="Mallez S."/>
            <person name="Zhang Y."/>
            <person name="Obille A."/>
            <person name="Becker A."/>
            <person name="Abrahante J.E."/>
            <person name="Garbe J."/>
            <person name="Badalamenti J.P."/>
            <person name="Herman A."/>
            <person name="Mangelson H."/>
            <person name="Liachko I."/>
            <person name="Sullivan S."/>
            <person name="Sone E.D."/>
            <person name="Koren S."/>
            <person name="Silverstein K.A.T."/>
            <person name="Beckman K.B."/>
            <person name="Gohl D.M."/>
        </authorList>
    </citation>
    <scope>NUCLEOTIDE SEQUENCE</scope>
    <source>
        <strain evidence="2">Duluth1</strain>
        <tissue evidence="2">Whole animal</tissue>
    </source>
</reference>
<dbReference type="AlphaFoldDB" id="A0A9D4QLW6"/>
<name>A0A9D4QLW6_DREPO</name>
<proteinExistence type="predicted"/>
<feature type="region of interest" description="Disordered" evidence="1">
    <location>
        <begin position="94"/>
        <end position="116"/>
    </location>
</feature>
<evidence type="ECO:0000313" key="3">
    <source>
        <dbReference type="Proteomes" id="UP000828390"/>
    </source>
</evidence>
<organism evidence="2 3">
    <name type="scientific">Dreissena polymorpha</name>
    <name type="common">Zebra mussel</name>
    <name type="synonym">Mytilus polymorpha</name>
    <dbReference type="NCBI Taxonomy" id="45954"/>
    <lineage>
        <taxon>Eukaryota</taxon>
        <taxon>Metazoa</taxon>
        <taxon>Spiralia</taxon>
        <taxon>Lophotrochozoa</taxon>
        <taxon>Mollusca</taxon>
        <taxon>Bivalvia</taxon>
        <taxon>Autobranchia</taxon>
        <taxon>Heteroconchia</taxon>
        <taxon>Euheterodonta</taxon>
        <taxon>Imparidentia</taxon>
        <taxon>Neoheterodontei</taxon>
        <taxon>Myida</taxon>
        <taxon>Dreissenoidea</taxon>
        <taxon>Dreissenidae</taxon>
        <taxon>Dreissena</taxon>
    </lineage>
</organism>
<gene>
    <name evidence="2" type="ORF">DPMN_109163</name>
</gene>
<reference evidence="2" key="2">
    <citation type="submission" date="2020-11" db="EMBL/GenBank/DDBJ databases">
        <authorList>
            <person name="McCartney M.A."/>
            <person name="Auch B."/>
            <person name="Kono T."/>
            <person name="Mallez S."/>
            <person name="Becker A."/>
            <person name="Gohl D.M."/>
            <person name="Silverstein K.A.T."/>
            <person name="Koren S."/>
            <person name="Bechman K.B."/>
            <person name="Herman A."/>
            <person name="Abrahante J.E."/>
            <person name="Garbe J."/>
        </authorList>
    </citation>
    <scope>NUCLEOTIDE SEQUENCE</scope>
    <source>
        <strain evidence="2">Duluth1</strain>
        <tissue evidence="2">Whole animal</tissue>
    </source>
</reference>
<dbReference type="Proteomes" id="UP000828390">
    <property type="component" value="Unassembled WGS sequence"/>
</dbReference>
<feature type="compositionally biased region" description="Polar residues" evidence="1">
    <location>
        <begin position="1"/>
        <end position="13"/>
    </location>
</feature>
<comment type="caution">
    <text evidence="2">The sequence shown here is derived from an EMBL/GenBank/DDBJ whole genome shotgun (WGS) entry which is preliminary data.</text>
</comment>
<feature type="compositionally biased region" description="Polar residues" evidence="1">
    <location>
        <begin position="44"/>
        <end position="62"/>
    </location>
</feature>
<protein>
    <submittedName>
        <fullName evidence="2">Uncharacterized protein</fullName>
    </submittedName>
</protein>